<dbReference type="SUPFAM" id="SSF141571">
    <property type="entry name" value="Pentapeptide repeat-like"/>
    <property type="match status" value="1"/>
</dbReference>
<reference evidence="2 3" key="1">
    <citation type="submission" date="2019-08" db="EMBL/GenBank/DDBJ databases">
        <title>Complete genome sequence of Rhodanobacter glycinis strain T01E-68 isolated from tomato root.</title>
        <authorList>
            <person name="Weon H.-Y."/>
            <person name="Lee S.A."/>
        </authorList>
    </citation>
    <scope>NUCLEOTIDE SEQUENCE [LARGE SCALE GENOMIC DNA]</scope>
    <source>
        <strain evidence="2 3">T01E-68</strain>
    </source>
</reference>
<dbReference type="RefSeq" id="WP_147627086.1">
    <property type="nucleotide sequence ID" value="NZ_CP042807.1"/>
</dbReference>
<evidence type="ECO:0000313" key="2">
    <source>
        <dbReference type="EMBL" id="QEE24493.1"/>
    </source>
</evidence>
<accession>A0A5B9DWV8</accession>
<dbReference type="PANTHER" id="PTHR14136:SF17">
    <property type="entry name" value="BTB_POZ DOMAIN-CONTAINING PROTEIN KCTD9"/>
    <property type="match status" value="1"/>
</dbReference>
<dbReference type="KEGG" id="rgl:CS053_08260"/>
<name>A0A5B9DWV8_9GAMM</name>
<dbReference type="Pfam" id="PF00805">
    <property type="entry name" value="Pentapeptide"/>
    <property type="match status" value="2"/>
</dbReference>
<evidence type="ECO:0000313" key="3">
    <source>
        <dbReference type="Proteomes" id="UP000321807"/>
    </source>
</evidence>
<dbReference type="Gene3D" id="2.160.20.80">
    <property type="entry name" value="E3 ubiquitin-protein ligase SopA"/>
    <property type="match status" value="1"/>
</dbReference>
<dbReference type="AlphaFoldDB" id="A0A5B9DWV8"/>
<sequence length="237" mass="24593">MKFEIKNRWTGTVQYSCELDAEIAGKSYGIQIGFAVKKALADGSDLSGSDLSGSNLRGSNLRGSNLRGSDLSGSDLSGSDLSGSDLSGSDLRGSDLSGSDLSGSNLRGSNLRGSNLRGSDLSGSDLSGSDLRGSNLSKCPVKIDNIHSAVYAAASAPKALNMSQWHTCETTHCRAGWVIALAGEGGRALEFACGTPTAAAMIYVASDPDLKRIPDFYCGNDAALDDMRRLAEAEQAA</sequence>
<dbReference type="EMBL" id="CP042807">
    <property type="protein sequence ID" value="QEE24493.1"/>
    <property type="molecule type" value="Genomic_DNA"/>
</dbReference>
<evidence type="ECO:0000256" key="1">
    <source>
        <dbReference type="SAM" id="MobiDB-lite"/>
    </source>
</evidence>
<dbReference type="InterPro" id="IPR051082">
    <property type="entry name" value="Pentapeptide-BTB/POZ_domain"/>
</dbReference>
<protein>
    <submittedName>
        <fullName evidence="2">Pentapeptide repeat-containing protein</fullName>
    </submittedName>
</protein>
<dbReference type="Proteomes" id="UP000321807">
    <property type="component" value="Chromosome"/>
</dbReference>
<proteinExistence type="predicted"/>
<dbReference type="PANTHER" id="PTHR14136">
    <property type="entry name" value="BTB_POZ DOMAIN-CONTAINING PROTEIN KCTD9"/>
    <property type="match status" value="1"/>
</dbReference>
<organism evidence="2 3">
    <name type="scientific">Rhodanobacter glycinis</name>
    <dbReference type="NCBI Taxonomy" id="582702"/>
    <lineage>
        <taxon>Bacteria</taxon>
        <taxon>Pseudomonadati</taxon>
        <taxon>Pseudomonadota</taxon>
        <taxon>Gammaproteobacteria</taxon>
        <taxon>Lysobacterales</taxon>
        <taxon>Rhodanobacteraceae</taxon>
        <taxon>Rhodanobacter</taxon>
    </lineage>
</organism>
<gene>
    <name evidence="2" type="ORF">CS053_08260</name>
</gene>
<feature type="region of interest" description="Disordered" evidence="1">
    <location>
        <begin position="47"/>
        <end position="128"/>
    </location>
</feature>
<dbReference type="InterPro" id="IPR001646">
    <property type="entry name" value="5peptide_repeat"/>
</dbReference>